<dbReference type="PANTHER" id="PTHR47484:SF1">
    <property type="entry name" value="COMPLEX 1 PROTEIN CONTAINING PROTEIN, EXPRESSED"/>
    <property type="match status" value="1"/>
</dbReference>
<evidence type="ECO:0000313" key="4">
    <source>
        <dbReference type="Proteomes" id="UP000636709"/>
    </source>
</evidence>
<dbReference type="PANTHER" id="PTHR47484">
    <property type="entry name" value="COMPLEX 1 PROTEIN CONTAINING PROTEIN, EXPRESSED"/>
    <property type="match status" value="1"/>
</dbReference>
<feature type="domain" description="Complex 1 LYR protein" evidence="2">
    <location>
        <begin position="132"/>
        <end position="194"/>
    </location>
</feature>
<dbReference type="CDD" id="cd20267">
    <property type="entry name" value="Complex1_LYR_LYRM7"/>
    <property type="match status" value="1"/>
</dbReference>
<evidence type="ECO:0000259" key="2">
    <source>
        <dbReference type="Pfam" id="PF05347"/>
    </source>
</evidence>
<evidence type="ECO:0000313" key="3">
    <source>
        <dbReference type="EMBL" id="KAF8780088.1"/>
    </source>
</evidence>
<dbReference type="Proteomes" id="UP000636709">
    <property type="component" value="Unassembled WGS sequence"/>
</dbReference>
<accession>A0A835KZQ1</accession>
<dbReference type="EMBL" id="JACEFO010000144">
    <property type="protein sequence ID" value="KAF8780088.1"/>
    <property type="molecule type" value="Genomic_DNA"/>
</dbReference>
<reference evidence="3" key="1">
    <citation type="submission" date="2020-07" db="EMBL/GenBank/DDBJ databases">
        <title>Genome sequence and genetic diversity analysis of an under-domesticated orphan crop, white fonio (Digitaria exilis).</title>
        <authorList>
            <person name="Bennetzen J.L."/>
            <person name="Chen S."/>
            <person name="Ma X."/>
            <person name="Wang X."/>
            <person name="Yssel A.E.J."/>
            <person name="Chaluvadi S.R."/>
            <person name="Johnson M."/>
            <person name="Gangashetty P."/>
            <person name="Hamidou F."/>
            <person name="Sanogo M.D."/>
            <person name="Zwaenepoel A."/>
            <person name="Wallace J."/>
            <person name="Van De Peer Y."/>
            <person name="Van Deynze A."/>
        </authorList>
    </citation>
    <scope>NUCLEOTIDE SEQUENCE</scope>
    <source>
        <tissue evidence="3">Leaves</tissue>
    </source>
</reference>
<proteinExistence type="predicted"/>
<dbReference type="OrthoDB" id="74240at2759"/>
<name>A0A835KZQ1_9POAL</name>
<dbReference type="Pfam" id="PF05347">
    <property type="entry name" value="Complex1_LYR"/>
    <property type="match status" value="1"/>
</dbReference>
<protein>
    <recommendedName>
        <fullName evidence="2">Complex 1 LYR protein domain-containing protein</fullName>
    </recommendedName>
</protein>
<dbReference type="GO" id="GO:0005739">
    <property type="term" value="C:mitochondrion"/>
    <property type="evidence" value="ECO:0007669"/>
    <property type="project" value="GOC"/>
</dbReference>
<dbReference type="GO" id="GO:0034551">
    <property type="term" value="P:mitochondrial respiratory chain complex III assembly"/>
    <property type="evidence" value="ECO:0007669"/>
    <property type="project" value="InterPro"/>
</dbReference>
<dbReference type="AlphaFoldDB" id="A0A835KZQ1"/>
<dbReference type="InterPro" id="IPR045298">
    <property type="entry name" value="Complex1_LYR_LYRM7"/>
</dbReference>
<keyword evidence="4" id="KW-1185">Reference proteome</keyword>
<sequence>MDDPGYEASNKSTNRRRSKPSLPGPSLIRPSPNKSDYPLPGALPGLVKTQIRFGLCRSTRQTMAVAGRGRASAAVFRGLAAARTRPAARAVHEGPDTIEELLDRHLVKKPAVVLDDDAAEAEARRRLTSSRREALGLYRDILRATRLFAWTDDRGVPWREVLRANARREFEEARWERDPEVVARLLIGGRDAVQQALDRLAEASRRAIEAEEAKRRGGA</sequence>
<dbReference type="InterPro" id="IPR008011">
    <property type="entry name" value="Complex1_LYR_dom"/>
</dbReference>
<evidence type="ECO:0000256" key="1">
    <source>
        <dbReference type="SAM" id="MobiDB-lite"/>
    </source>
</evidence>
<gene>
    <name evidence="3" type="ORF">HU200_001745</name>
</gene>
<comment type="caution">
    <text evidence="3">The sequence shown here is derived from an EMBL/GenBank/DDBJ whole genome shotgun (WGS) entry which is preliminary data.</text>
</comment>
<organism evidence="3 4">
    <name type="scientific">Digitaria exilis</name>
    <dbReference type="NCBI Taxonomy" id="1010633"/>
    <lineage>
        <taxon>Eukaryota</taxon>
        <taxon>Viridiplantae</taxon>
        <taxon>Streptophyta</taxon>
        <taxon>Embryophyta</taxon>
        <taxon>Tracheophyta</taxon>
        <taxon>Spermatophyta</taxon>
        <taxon>Magnoliopsida</taxon>
        <taxon>Liliopsida</taxon>
        <taxon>Poales</taxon>
        <taxon>Poaceae</taxon>
        <taxon>PACMAD clade</taxon>
        <taxon>Panicoideae</taxon>
        <taxon>Panicodae</taxon>
        <taxon>Paniceae</taxon>
        <taxon>Anthephorinae</taxon>
        <taxon>Digitaria</taxon>
    </lineage>
</organism>
<feature type="region of interest" description="Disordered" evidence="1">
    <location>
        <begin position="1"/>
        <end position="41"/>
    </location>
</feature>